<evidence type="ECO:0000313" key="3">
    <source>
        <dbReference type="Proteomes" id="UP000238426"/>
    </source>
</evidence>
<keyword evidence="1" id="KW-1133">Transmembrane helix</keyword>
<keyword evidence="3" id="KW-1185">Reference proteome</keyword>
<keyword evidence="1" id="KW-0472">Membrane</keyword>
<dbReference type="RefSeq" id="WP_106464234.1">
    <property type="nucleotide sequence ID" value="NZ_PXOQ01000015.1"/>
</dbReference>
<protein>
    <submittedName>
        <fullName evidence="2">Uncharacterized protein</fullName>
    </submittedName>
</protein>
<accession>A0A2T1N5S0</accession>
<sequence length="162" mass="18573">MELNKIEQLLDKYLEGETSLNEEQTLQEFFNSKQVPSHLLSYQPLFNYFSNAKTEVYSQALPLKSKTPTVYKWFSVAAVILISAGVFFNWSVSNADLGTFKKDETQLAYNQFVESMQMVSKHFNKGTSQVNYLQAINTAQDQVNFLNELQNPIGRIIIVNNE</sequence>
<organism evidence="2 3">
    <name type="scientific">Aurantibacter aestuarii</name>
    <dbReference type="NCBI Taxonomy" id="1266046"/>
    <lineage>
        <taxon>Bacteria</taxon>
        <taxon>Pseudomonadati</taxon>
        <taxon>Bacteroidota</taxon>
        <taxon>Flavobacteriia</taxon>
        <taxon>Flavobacteriales</taxon>
        <taxon>Flavobacteriaceae</taxon>
        <taxon>Aurantibacter</taxon>
    </lineage>
</organism>
<dbReference type="Proteomes" id="UP000238426">
    <property type="component" value="Unassembled WGS sequence"/>
</dbReference>
<dbReference type="AlphaFoldDB" id="A0A2T1N5S0"/>
<dbReference type="EMBL" id="PXOQ01000015">
    <property type="protein sequence ID" value="PSG86496.1"/>
    <property type="molecule type" value="Genomic_DNA"/>
</dbReference>
<proteinExistence type="predicted"/>
<evidence type="ECO:0000256" key="1">
    <source>
        <dbReference type="SAM" id="Phobius"/>
    </source>
</evidence>
<evidence type="ECO:0000313" key="2">
    <source>
        <dbReference type="EMBL" id="PSG86496.1"/>
    </source>
</evidence>
<feature type="transmembrane region" description="Helical" evidence="1">
    <location>
        <begin position="70"/>
        <end position="92"/>
    </location>
</feature>
<gene>
    <name evidence="2" type="ORF">C7H52_12490</name>
</gene>
<comment type="caution">
    <text evidence="2">The sequence shown here is derived from an EMBL/GenBank/DDBJ whole genome shotgun (WGS) entry which is preliminary data.</text>
</comment>
<keyword evidence="1" id="KW-0812">Transmembrane</keyword>
<name>A0A2T1N5S0_9FLAO</name>
<dbReference type="OrthoDB" id="1098521at2"/>
<reference evidence="2 3" key="1">
    <citation type="submission" date="2018-03" db="EMBL/GenBank/DDBJ databases">
        <title>Mesoflavibacter sp. HG37 and Mesoflavibacter sp. HG96 sp.nov., two marine bacteria isolated from seawater of Western Pacific Ocean.</title>
        <authorList>
            <person name="Cheng H."/>
            <person name="Wu Y.-H."/>
            <person name="Guo L.-L."/>
            <person name="Xu X.-W."/>
        </authorList>
    </citation>
    <scope>NUCLEOTIDE SEQUENCE [LARGE SCALE GENOMIC DNA]</scope>
    <source>
        <strain evidence="2 3">KCTC 32269</strain>
    </source>
</reference>